<evidence type="ECO:0000259" key="1">
    <source>
        <dbReference type="Pfam" id="PF00899"/>
    </source>
</evidence>
<gene>
    <name evidence="2" type="ORF">IAB69_00170</name>
</gene>
<dbReference type="EMBL" id="DVNE01000002">
    <property type="protein sequence ID" value="HIU61055.1"/>
    <property type="molecule type" value="Genomic_DNA"/>
</dbReference>
<dbReference type="AlphaFoldDB" id="A0A9D1SIC5"/>
<dbReference type="InterPro" id="IPR035985">
    <property type="entry name" value="Ubiquitin-activating_enz"/>
</dbReference>
<dbReference type="CDD" id="cd00755">
    <property type="entry name" value="YgdL_like"/>
    <property type="match status" value="1"/>
</dbReference>
<protein>
    <submittedName>
        <fullName evidence="2">tRNA threonylcarbamoyladenosine dehydratase</fullName>
    </submittedName>
</protein>
<dbReference type="GO" id="GO:0061503">
    <property type="term" value="F:tRNA threonylcarbamoyladenosine dehydratase"/>
    <property type="evidence" value="ECO:0007669"/>
    <property type="project" value="TreeGrafter"/>
</dbReference>
<proteinExistence type="predicted"/>
<accession>A0A9D1SIC5</accession>
<dbReference type="GO" id="GO:0061504">
    <property type="term" value="P:cyclic threonylcarbamoyladenosine biosynthetic process"/>
    <property type="evidence" value="ECO:0007669"/>
    <property type="project" value="TreeGrafter"/>
</dbReference>
<dbReference type="PANTHER" id="PTHR43267">
    <property type="entry name" value="TRNA THREONYLCARBAMOYLADENOSINE DEHYDRATASE"/>
    <property type="match status" value="1"/>
</dbReference>
<evidence type="ECO:0000313" key="2">
    <source>
        <dbReference type="EMBL" id="HIU61055.1"/>
    </source>
</evidence>
<organism evidence="2 3">
    <name type="scientific">Candidatus Coproplasma excrementigallinarum</name>
    <dbReference type="NCBI Taxonomy" id="2840747"/>
    <lineage>
        <taxon>Bacteria</taxon>
        <taxon>Bacillati</taxon>
        <taxon>Bacillota</taxon>
        <taxon>Clostridia</taxon>
        <taxon>Eubacteriales</taxon>
        <taxon>Candidatus Coproplasma</taxon>
    </lineage>
</organism>
<dbReference type="PANTHER" id="PTHR43267:SF1">
    <property type="entry name" value="TRNA THREONYLCARBAMOYLADENOSINE DEHYDRATASE"/>
    <property type="match status" value="1"/>
</dbReference>
<reference evidence="2" key="2">
    <citation type="journal article" date="2021" name="PeerJ">
        <title>Extensive microbial diversity within the chicken gut microbiome revealed by metagenomics and culture.</title>
        <authorList>
            <person name="Gilroy R."/>
            <person name="Ravi A."/>
            <person name="Getino M."/>
            <person name="Pursley I."/>
            <person name="Horton D.L."/>
            <person name="Alikhan N.F."/>
            <person name="Baker D."/>
            <person name="Gharbi K."/>
            <person name="Hall N."/>
            <person name="Watson M."/>
            <person name="Adriaenssens E.M."/>
            <person name="Foster-Nyarko E."/>
            <person name="Jarju S."/>
            <person name="Secka A."/>
            <person name="Antonio M."/>
            <person name="Oren A."/>
            <person name="Chaudhuri R.R."/>
            <person name="La Ragione R."/>
            <person name="Hildebrand F."/>
            <person name="Pallen M.J."/>
        </authorList>
    </citation>
    <scope>NUCLEOTIDE SEQUENCE</scope>
    <source>
        <strain evidence="2">CHK195-12923</strain>
    </source>
</reference>
<comment type="caution">
    <text evidence="2">The sequence shown here is derived from an EMBL/GenBank/DDBJ whole genome shotgun (WGS) entry which is preliminary data.</text>
</comment>
<sequence length="237" mass="25281">MNEKFSRSEAFFGREAMQKLRASRVALFGIGGVGGWCAEALARSGVGAIDLYDGDVVSPSNINRQIVALHSTLGRQKAEVMAERVRDINAACDVRAVCLFYDESTADAVDFSVYDYVIDAIDTVTSKVLIISRCKEAGTPVISCMGTGNKTDISSFRVADISQTSVCPLARAVRTLLRKKGITSGVKAVFSTEKPAAVIVEDGVLSRHIPASNAFAPAAAGLMLARETVLDLIKTDD</sequence>
<feature type="domain" description="THIF-type NAD/FAD binding fold" evidence="1">
    <location>
        <begin position="6"/>
        <end position="228"/>
    </location>
</feature>
<dbReference type="InterPro" id="IPR000594">
    <property type="entry name" value="ThiF_NAD_FAD-bd"/>
</dbReference>
<dbReference type="InterPro" id="IPR045886">
    <property type="entry name" value="ThiF/MoeB/HesA"/>
</dbReference>
<reference evidence="2" key="1">
    <citation type="submission" date="2020-10" db="EMBL/GenBank/DDBJ databases">
        <authorList>
            <person name="Gilroy R."/>
        </authorList>
    </citation>
    <scope>NUCLEOTIDE SEQUENCE</scope>
    <source>
        <strain evidence="2">CHK195-12923</strain>
    </source>
</reference>
<dbReference type="Pfam" id="PF00899">
    <property type="entry name" value="ThiF"/>
    <property type="match status" value="1"/>
</dbReference>
<dbReference type="GO" id="GO:0008641">
    <property type="term" value="F:ubiquitin-like modifier activating enzyme activity"/>
    <property type="evidence" value="ECO:0007669"/>
    <property type="project" value="InterPro"/>
</dbReference>
<name>A0A9D1SIC5_9FIRM</name>
<evidence type="ECO:0000313" key="3">
    <source>
        <dbReference type="Proteomes" id="UP000824110"/>
    </source>
</evidence>
<dbReference type="Proteomes" id="UP000824110">
    <property type="component" value="Unassembled WGS sequence"/>
</dbReference>
<dbReference type="Gene3D" id="3.40.50.720">
    <property type="entry name" value="NAD(P)-binding Rossmann-like Domain"/>
    <property type="match status" value="1"/>
</dbReference>
<dbReference type="SUPFAM" id="SSF69572">
    <property type="entry name" value="Activating enzymes of the ubiquitin-like proteins"/>
    <property type="match status" value="1"/>
</dbReference>